<dbReference type="Proteomes" id="UP000289886">
    <property type="component" value="Unassembled WGS sequence"/>
</dbReference>
<name>A0A444UUG4_ACIRT</name>
<keyword evidence="2" id="KW-1185">Reference proteome</keyword>
<evidence type="ECO:0000313" key="2">
    <source>
        <dbReference type="Proteomes" id="UP000289886"/>
    </source>
</evidence>
<evidence type="ECO:0000313" key="1">
    <source>
        <dbReference type="EMBL" id="RXM91799.1"/>
    </source>
</evidence>
<comment type="caution">
    <text evidence="1">The sequence shown here is derived from an EMBL/GenBank/DDBJ whole genome shotgun (WGS) entry which is preliminary data.</text>
</comment>
<dbReference type="EMBL" id="SCEB01007747">
    <property type="protein sequence ID" value="RXM91799.1"/>
    <property type="molecule type" value="Genomic_DNA"/>
</dbReference>
<organism evidence="1 2">
    <name type="scientific">Acipenser ruthenus</name>
    <name type="common">Sterlet sturgeon</name>
    <dbReference type="NCBI Taxonomy" id="7906"/>
    <lineage>
        <taxon>Eukaryota</taxon>
        <taxon>Metazoa</taxon>
        <taxon>Chordata</taxon>
        <taxon>Craniata</taxon>
        <taxon>Vertebrata</taxon>
        <taxon>Euteleostomi</taxon>
        <taxon>Actinopterygii</taxon>
        <taxon>Chondrostei</taxon>
        <taxon>Acipenseriformes</taxon>
        <taxon>Acipenseridae</taxon>
        <taxon>Acipenser</taxon>
    </lineage>
</organism>
<accession>A0A444UUG4</accession>
<sequence length="103" mass="11838">MRPRAYQNTPRVEYSSVICNSYKGQQNPKHKYLRSDSTQPLLHDLSPSPNQCENIWFQAAKEEVSKACQDEEPGEKVRIASWDDFPLLRGLMINEEAEKDSAP</sequence>
<keyword evidence="1" id="KW-0675">Receptor</keyword>
<proteinExistence type="predicted"/>
<dbReference type="AlphaFoldDB" id="A0A444UUG4"/>
<gene>
    <name evidence="1" type="ORF">EOD39_20806</name>
</gene>
<protein>
    <submittedName>
        <fullName evidence="1">Granulocyte colony-stimulating factor receptor</fullName>
    </submittedName>
</protein>
<reference evidence="1 2" key="1">
    <citation type="submission" date="2019-01" db="EMBL/GenBank/DDBJ databases">
        <title>Draft Genome and Complete Hox-Cluster Characterization of the Sterlet Sturgeon (Acipenser ruthenus).</title>
        <authorList>
            <person name="Wei Q."/>
        </authorList>
    </citation>
    <scope>NUCLEOTIDE SEQUENCE [LARGE SCALE GENOMIC DNA]</scope>
    <source>
        <strain evidence="1">WHYD16114868_AA</strain>
        <tissue evidence="1">Blood</tissue>
    </source>
</reference>